<dbReference type="Gene3D" id="3.40.50.720">
    <property type="entry name" value="NAD(P)-binding Rossmann-like Domain"/>
    <property type="match status" value="1"/>
</dbReference>
<dbReference type="Proteomes" id="UP000626180">
    <property type="component" value="Unassembled WGS sequence"/>
</dbReference>
<evidence type="ECO:0000313" key="3">
    <source>
        <dbReference type="Proteomes" id="UP000250443"/>
    </source>
</evidence>
<dbReference type="RefSeq" id="WP_010797864.1">
    <property type="nucleotide sequence ID" value="NZ_CP044086.1"/>
</dbReference>
<dbReference type="Proteomes" id="UP000250443">
    <property type="component" value="Unassembled WGS sequence"/>
</dbReference>
<dbReference type="InterPro" id="IPR036291">
    <property type="entry name" value="NAD(P)-bd_dom_sf"/>
</dbReference>
<name>A0A2X2CL68_PSELU</name>
<evidence type="ECO:0000313" key="4">
    <source>
        <dbReference type="Proteomes" id="UP000626180"/>
    </source>
</evidence>
<proteinExistence type="predicted"/>
<gene>
    <name evidence="1" type="ORF">IRZ65_22760</name>
    <name evidence="2" type="ORF">NCTC11842_03052</name>
</gene>
<evidence type="ECO:0000313" key="1">
    <source>
        <dbReference type="EMBL" id="MBF8643489.1"/>
    </source>
</evidence>
<dbReference type="AlphaFoldDB" id="A0A2X2CL68"/>
<dbReference type="EMBL" id="JADMCD010000017">
    <property type="protein sequence ID" value="MBF8643489.1"/>
    <property type="molecule type" value="Genomic_DNA"/>
</dbReference>
<reference evidence="2 3" key="1">
    <citation type="submission" date="2018-06" db="EMBL/GenBank/DDBJ databases">
        <authorList>
            <consortium name="Pathogen Informatics"/>
            <person name="Doyle S."/>
        </authorList>
    </citation>
    <scope>NUCLEOTIDE SEQUENCE [LARGE SCALE GENOMIC DNA]</scope>
    <source>
        <strain evidence="2 3">NCTC11842</strain>
    </source>
</reference>
<keyword evidence="4" id="KW-1185">Reference proteome</keyword>
<protein>
    <submittedName>
        <fullName evidence="1">NAD(P)-dependent oxidoreductase</fullName>
    </submittedName>
</protein>
<reference evidence="1 4" key="2">
    <citation type="submission" date="2020-10" db="EMBL/GenBank/DDBJ databases">
        <title>Genome sequences of Pseudomonas isolates.</title>
        <authorList>
            <person name="Wessels L."/>
            <person name="Reich F."/>
            <person name="Hammerl J."/>
        </authorList>
    </citation>
    <scope>NUCLEOTIDE SEQUENCE [LARGE SCALE GENOMIC DNA]</scope>
    <source>
        <strain evidence="1 4">20-MO00624-0</strain>
    </source>
</reference>
<organism evidence="2 3">
    <name type="scientific">Pseudomonas luteola</name>
    <dbReference type="NCBI Taxonomy" id="47886"/>
    <lineage>
        <taxon>Bacteria</taxon>
        <taxon>Pseudomonadati</taxon>
        <taxon>Pseudomonadota</taxon>
        <taxon>Gammaproteobacteria</taxon>
        <taxon>Pseudomonadales</taxon>
        <taxon>Pseudomonadaceae</taxon>
        <taxon>Pseudomonas</taxon>
    </lineage>
</organism>
<sequence length="265" mass="29505">MSLPDALIGYSGFVGSTLLKQKDFEGQFRSTNISEVGEKAYHTLVCAGAPAQKWIANKDPEADREKIDGLIEHLKQVKCETFVLISTVDVFGSPVGVNEETPVVEEGLHAYGLNRRRLEKFVESHFPNYLIVRLPGLVGPGLRKNVIFDFLNDNNLSVIDSRGVFQFYPMVNLWYDIQTALKANLKLVHFTSEPVSVADIARYGFGFEFTNELSNTPASYDFQSLHAEEFGGGAGYQYSKRETLQAVRAYAQSEPLKAKTASEAH</sequence>
<dbReference type="SUPFAM" id="SSF51735">
    <property type="entry name" value="NAD(P)-binding Rossmann-fold domains"/>
    <property type="match status" value="1"/>
</dbReference>
<evidence type="ECO:0000313" key="2">
    <source>
        <dbReference type="EMBL" id="SPZ09482.1"/>
    </source>
</evidence>
<dbReference type="EMBL" id="UAUF01000013">
    <property type="protein sequence ID" value="SPZ09482.1"/>
    <property type="molecule type" value="Genomic_DNA"/>
</dbReference>
<accession>A0A2X2CL68</accession>